<evidence type="ECO:0000256" key="1">
    <source>
        <dbReference type="ARBA" id="ARBA00006484"/>
    </source>
</evidence>
<gene>
    <name evidence="5" type="ORF">DSM106972_076940</name>
</gene>
<dbReference type="Gene3D" id="3.40.50.720">
    <property type="entry name" value="NAD(P)-binding Rossmann-like Domain"/>
    <property type="match status" value="1"/>
</dbReference>
<keyword evidence="6" id="KW-1185">Reference proteome</keyword>
<dbReference type="PRINTS" id="PR00080">
    <property type="entry name" value="SDRFAMILY"/>
</dbReference>
<feature type="domain" description="Ketoreductase" evidence="4">
    <location>
        <begin position="6"/>
        <end position="186"/>
    </location>
</feature>
<dbReference type="CDD" id="cd05233">
    <property type="entry name" value="SDR_c"/>
    <property type="match status" value="1"/>
</dbReference>
<organism evidence="5 6">
    <name type="scientific">Dulcicalothrix desertica PCC 7102</name>
    <dbReference type="NCBI Taxonomy" id="232991"/>
    <lineage>
        <taxon>Bacteria</taxon>
        <taxon>Bacillati</taxon>
        <taxon>Cyanobacteriota</taxon>
        <taxon>Cyanophyceae</taxon>
        <taxon>Nostocales</taxon>
        <taxon>Calotrichaceae</taxon>
        <taxon>Dulcicalothrix</taxon>
    </lineage>
</organism>
<dbReference type="PANTHER" id="PTHR44196:SF1">
    <property type="entry name" value="DEHYDROGENASE_REDUCTASE SDR FAMILY MEMBER 7B"/>
    <property type="match status" value="1"/>
</dbReference>
<comment type="caution">
    <text evidence="5">The sequence shown here is derived from an EMBL/GenBank/DDBJ whole genome shotgun (WGS) entry which is preliminary data.</text>
</comment>
<name>A0A3S1C4W4_9CYAN</name>
<dbReference type="InterPro" id="IPR036291">
    <property type="entry name" value="NAD(P)-bd_dom_sf"/>
</dbReference>
<dbReference type="AlphaFoldDB" id="A0A3S1C4W4"/>
<keyword evidence="2" id="KW-0560">Oxidoreductase</keyword>
<accession>A0A3S1C4W4</accession>
<dbReference type="PANTHER" id="PTHR44196">
    <property type="entry name" value="DEHYDROGENASE/REDUCTASE SDR FAMILY MEMBER 7B"/>
    <property type="match status" value="1"/>
</dbReference>
<dbReference type="PRINTS" id="PR00081">
    <property type="entry name" value="GDHRDH"/>
</dbReference>
<dbReference type="SUPFAM" id="SSF51735">
    <property type="entry name" value="NAD(P)-binding Rossmann-fold domains"/>
    <property type="match status" value="1"/>
</dbReference>
<comment type="similarity">
    <text evidence="1 3">Belongs to the short-chain dehydrogenases/reductases (SDR) family.</text>
</comment>
<dbReference type="Pfam" id="PF00106">
    <property type="entry name" value="adh_short"/>
    <property type="match status" value="1"/>
</dbReference>
<dbReference type="InterPro" id="IPR057326">
    <property type="entry name" value="KR_dom"/>
</dbReference>
<evidence type="ECO:0000313" key="6">
    <source>
        <dbReference type="Proteomes" id="UP000271624"/>
    </source>
</evidence>
<proteinExistence type="inferred from homology"/>
<dbReference type="GO" id="GO:0016491">
    <property type="term" value="F:oxidoreductase activity"/>
    <property type="evidence" value="ECO:0007669"/>
    <property type="project" value="UniProtKB-KW"/>
</dbReference>
<protein>
    <submittedName>
        <fullName evidence="5">Beta-ketoacyl-ACP reductase</fullName>
    </submittedName>
</protein>
<dbReference type="OrthoDB" id="9775296at2"/>
<evidence type="ECO:0000256" key="2">
    <source>
        <dbReference type="ARBA" id="ARBA00023002"/>
    </source>
</evidence>
<dbReference type="RefSeq" id="WP_127085772.1">
    <property type="nucleotide sequence ID" value="NZ_RSCL01000025.1"/>
</dbReference>
<reference evidence="5" key="1">
    <citation type="submission" date="2018-12" db="EMBL/GenBank/DDBJ databases">
        <authorList>
            <person name="Will S."/>
            <person name="Neumann-Schaal M."/>
            <person name="Henke P."/>
        </authorList>
    </citation>
    <scope>NUCLEOTIDE SEQUENCE</scope>
    <source>
        <strain evidence="5">PCC 7102</strain>
    </source>
</reference>
<evidence type="ECO:0000256" key="3">
    <source>
        <dbReference type="RuleBase" id="RU000363"/>
    </source>
</evidence>
<dbReference type="InterPro" id="IPR002347">
    <property type="entry name" value="SDR_fam"/>
</dbReference>
<dbReference type="PROSITE" id="PS00061">
    <property type="entry name" value="ADH_SHORT"/>
    <property type="match status" value="1"/>
</dbReference>
<sequence>MNIESATILITGASQGIGQQLAVYFAKKGAEVIIAARNKSKLNETLKLINAVGGKATALVLDLSNVETIQSLANDIQVSGKHVNILINNAANCNSKPLLDTSLEEIDAIVRTNVIGCFQLCRLIAPTMVSQRGGVIVNISSLAGYNPNAAQTVYSTSKAAVNALSEALRDELAPKRVQVINVAMEVLALDTQKSLGQVNVEQFAKRLESAIYKNEYELFLSPPKKWLMRLYKFLPVISRLKKYLKSYKTRKSVENQIMEN</sequence>
<dbReference type="Proteomes" id="UP000271624">
    <property type="component" value="Unassembled WGS sequence"/>
</dbReference>
<dbReference type="EMBL" id="RSCL01000025">
    <property type="protein sequence ID" value="RUT00246.1"/>
    <property type="molecule type" value="Genomic_DNA"/>
</dbReference>
<evidence type="ECO:0000313" key="5">
    <source>
        <dbReference type="EMBL" id="RUT00246.1"/>
    </source>
</evidence>
<dbReference type="InterPro" id="IPR020904">
    <property type="entry name" value="Sc_DH/Rdtase_CS"/>
</dbReference>
<reference evidence="5" key="2">
    <citation type="journal article" date="2019" name="Genome Biol. Evol.">
        <title>Day and night: Metabolic profiles and evolutionary relationships of six axenic non-marine cyanobacteria.</title>
        <authorList>
            <person name="Will S.E."/>
            <person name="Henke P."/>
            <person name="Boedeker C."/>
            <person name="Huang S."/>
            <person name="Brinkmann H."/>
            <person name="Rohde M."/>
            <person name="Jarek M."/>
            <person name="Friedl T."/>
            <person name="Seufert S."/>
            <person name="Schumacher M."/>
            <person name="Overmann J."/>
            <person name="Neumann-Schaal M."/>
            <person name="Petersen J."/>
        </authorList>
    </citation>
    <scope>NUCLEOTIDE SEQUENCE [LARGE SCALE GENOMIC DNA]</scope>
    <source>
        <strain evidence="5">PCC 7102</strain>
    </source>
</reference>
<dbReference type="GO" id="GO:0016020">
    <property type="term" value="C:membrane"/>
    <property type="evidence" value="ECO:0007669"/>
    <property type="project" value="TreeGrafter"/>
</dbReference>
<evidence type="ECO:0000259" key="4">
    <source>
        <dbReference type="SMART" id="SM00822"/>
    </source>
</evidence>
<dbReference type="SMART" id="SM00822">
    <property type="entry name" value="PKS_KR"/>
    <property type="match status" value="1"/>
</dbReference>